<evidence type="ECO:0008006" key="3">
    <source>
        <dbReference type="Google" id="ProtNLM"/>
    </source>
</evidence>
<accession>A0AAV1TK57</accession>
<sequence>MASTPHVSRWQLCRLSEASNSSANSSSTLSNAPKIAENFSSATPSVSLRYLNEFVGKLHCAPALLQYGLFPDAKEITESMALFNTVRRYINPRASGECPNTKKEGKQDGIVVVGDGNTPRTAAMFAFRMRGWTSYSVDPAMEKETSERSKRWTEISNLVVIRNKIEKVRITLRRAIVVLVHAHVTLDQALSAIQAEQICGVVTLPCCNWYGQQESLFGRGPDLVYDDFSVLSNHREIRLWVGDVSALGCQNGEASRAHLQLFSGVMKGCIRKELAAASDDGSGVSTAINESAEEQAKIMLQEHDGVLDFISDTLSELACDPRSMSQETYLSEGRVAEGSSHSAITSHLRKYDGVLVLCWHPRRAAVRSLLRNGYTNVYTISLSEEKSFRVIDDGRRGLKTLSLDLYKCTINPDSDPGNKEKRDEERLQQDLCGSFTLESYFALHFDQKSSSEKEEMTTVSFNDAGLPAPRLTCIFDAGFVFRGFRGRSKKNPTFFRRVYRTLDQFLAACSSVADNNTGPSLICLTPRKRWYKREFLAHDYDTQSLAMKEPSEGTPLYMFCCFKRHALSAKVQSSITETSSESTNTRDVALETWLELKRKLSTRKFELADRLITIDSPDARMKAALDQERAVAEALDTFDGSRKVYAQATGIITRIRRFSTGSAFVSLALASSRCERPLQLFLQRETLGFSISMFATVAGLIRKGDELIAVGFIARNARGHSMLQVEALCLARSGEFEAYNEVRVC</sequence>
<comment type="caution">
    <text evidence="1">The sequence shown here is derived from an EMBL/GenBank/DDBJ whole genome shotgun (WGS) entry which is preliminary data.</text>
</comment>
<organism evidence="1 2">
    <name type="scientific">Peronospora matthiolae</name>
    <dbReference type="NCBI Taxonomy" id="2874970"/>
    <lineage>
        <taxon>Eukaryota</taxon>
        <taxon>Sar</taxon>
        <taxon>Stramenopiles</taxon>
        <taxon>Oomycota</taxon>
        <taxon>Peronosporomycetes</taxon>
        <taxon>Peronosporales</taxon>
        <taxon>Peronosporaceae</taxon>
        <taxon>Peronospora</taxon>
    </lineage>
</organism>
<dbReference type="EMBL" id="CAKLBY020000062">
    <property type="protein sequence ID" value="CAK7921938.1"/>
    <property type="molecule type" value="Genomic_DNA"/>
</dbReference>
<reference evidence="1" key="1">
    <citation type="submission" date="2024-01" db="EMBL/GenBank/DDBJ databases">
        <authorList>
            <person name="Webb A."/>
        </authorList>
    </citation>
    <scope>NUCLEOTIDE SEQUENCE</scope>
    <source>
        <strain evidence="1">Pm1</strain>
    </source>
</reference>
<evidence type="ECO:0000313" key="1">
    <source>
        <dbReference type="EMBL" id="CAK7921938.1"/>
    </source>
</evidence>
<gene>
    <name evidence="1" type="ORF">PM001_LOCUS7388</name>
</gene>
<protein>
    <recommendedName>
        <fullName evidence="3">Methyltransferase domain-containing protein</fullName>
    </recommendedName>
</protein>
<evidence type="ECO:0000313" key="2">
    <source>
        <dbReference type="Proteomes" id="UP001162060"/>
    </source>
</evidence>
<dbReference type="AlphaFoldDB" id="A0AAV1TK57"/>
<dbReference type="Proteomes" id="UP001162060">
    <property type="component" value="Unassembled WGS sequence"/>
</dbReference>
<name>A0AAV1TK57_9STRA</name>
<proteinExistence type="predicted"/>